<accession>G5JLK5</accession>
<reference evidence="2 3" key="1">
    <citation type="journal article" date="2012" name="BMC Genomics">
        <title>Comparative genomic analysis of the genus Staphylococcus including Staphylococcus aureus and its newly described sister species Staphylococcus simiae.</title>
        <authorList>
            <person name="Suzuki H."/>
            <person name="Lefebure T."/>
            <person name="Pavinski Bitar P."/>
            <person name="Stanhope M.J."/>
        </authorList>
    </citation>
    <scope>NUCLEOTIDE SEQUENCE [LARGE SCALE GENOMIC DNA]</scope>
    <source>
        <strain evidence="2 3">CCM 7213</strain>
    </source>
</reference>
<keyword evidence="1" id="KW-1133">Transmembrane helix</keyword>
<keyword evidence="3" id="KW-1185">Reference proteome</keyword>
<protein>
    <submittedName>
        <fullName evidence="2">Uncharacterized protein</fullName>
    </submittedName>
</protein>
<gene>
    <name evidence="2" type="ORF">SS7213T_11860</name>
</gene>
<dbReference type="EMBL" id="AEUN01000529">
    <property type="protein sequence ID" value="EHJ06937.1"/>
    <property type="molecule type" value="Genomic_DNA"/>
</dbReference>
<feature type="transmembrane region" description="Helical" evidence="1">
    <location>
        <begin position="16"/>
        <end position="35"/>
    </location>
</feature>
<dbReference type="PATRIC" id="fig|911238.3.peg.2093"/>
<feature type="transmembrane region" description="Helical" evidence="1">
    <location>
        <begin position="41"/>
        <end position="59"/>
    </location>
</feature>
<organism evidence="2 3">
    <name type="scientific">Staphylococcus simiae CCM 7213 = CCUG 51256</name>
    <dbReference type="NCBI Taxonomy" id="911238"/>
    <lineage>
        <taxon>Bacteria</taxon>
        <taxon>Bacillati</taxon>
        <taxon>Bacillota</taxon>
        <taxon>Bacilli</taxon>
        <taxon>Bacillales</taxon>
        <taxon>Staphylococcaceae</taxon>
        <taxon>Staphylococcus</taxon>
    </lineage>
</organism>
<keyword evidence="1" id="KW-0472">Membrane</keyword>
<proteinExistence type="predicted"/>
<evidence type="ECO:0000313" key="2">
    <source>
        <dbReference type="EMBL" id="EHJ06937.1"/>
    </source>
</evidence>
<sequence length="67" mass="7818">MNNNNKENNMPKSQQILLAIILIFVTLNFFLAMFVLPLSSLTLRILQFINVLIFGVFVFRQVKRKGF</sequence>
<dbReference type="AlphaFoldDB" id="G5JLK5"/>
<dbReference type="Proteomes" id="UP000005413">
    <property type="component" value="Unassembled WGS sequence"/>
</dbReference>
<comment type="caution">
    <text evidence="2">The sequence shown here is derived from an EMBL/GenBank/DDBJ whole genome shotgun (WGS) entry which is preliminary data.</text>
</comment>
<evidence type="ECO:0000313" key="3">
    <source>
        <dbReference type="Proteomes" id="UP000005413"/>
    </source>
</evidence>
<keyword evidence="1" id="KW-0812">Transmembrane</keyword>
<name>G5JLK5_9STAP</name>
<evidence type="ECO:0000256" key="1">
    <source>
        <dbReference type="SAM" id="Phobius"/>
    </source>
</evidence>